<dbReference type="PANTHER" id="PTHR11839">
    <property type="entry name" value="UDP/ADP-SUGAR PYROPHOSPHATASE"/>
    <property type="match status" value="1"/>
</dbReference>
<dbReference type="Pfam" id="PF00293">
    <property type="entry name" value="NUDIX"/>
    <property type="match status" value="1"/>
</dbReference>
<evidence type="ECO:0000313" key="5">
    <source>
        <dbReference type="Proteomes" id="UP001058860"/>
    </source>
</evidence>
<gene>
    <name evidence="4" type="ORF">LRS13_18230</name>
</gene>
<dbReference type="Gene3D" id="3.90.79.10">
    <property type="entry name" value="Nucleoside Triphosphate Pyrophosphohydrolase"/>
    <property type="match status" value="1"/>
</dbReference>
<evidence type="ECO:0000256" key="1">
    <source>
        <dbReference type="ARBA" id="ARBA00001946"/>
    </source>
</evidence>
<organism evidence="4 5">
    <name type="scientific">Svornostia abyssi</name>
    <dbReference type="NCBI Taxonomy" id="2898438"/>
    <lineage>
        <taxon>Bacteria</taxon>
        <taxon>Bacillati</taxon>
        <taxon>Actinomycetota</taxon>
        <taxon>Thermoleophilia</taxon>
        <taxon>Solirubrobacterales</taxon>
        <taxon>Baekduiaceae</taxon>
        <taxon>Svornostia</taxon>
    </lineage>
</organism>
<dbReference type="CDD" id="cd03424">
    <property type="entry name" value="NUDIX_ADPRase_Nudt5_UGPPase_Nudt14"/>
    <property type="match status" value="1"/>
</dbReference>
<dbReference type="RefSeq" id="WP_353863135.1">
    <property type="nucleotide sequence ID" value="NZ_CP088295.1"/>
</dbReference>
<name>A0ABY5PD58_9ACTN</name>
<comment type="cofactor">
    <cofactor evidence="1">
        <name>Mg(2+)</name>
        <dbReference type="ChEBI" id="CHEBI:18420"/>
    </cofactor>
</comment>
<dbReference type="InterPro" id="IPR015797">
    <property type="entry name" value="NUDIX_hydrolase-like_dom_sf"/>
</dbReference>
<evidence type="ECO:0000256" key="2">
    <source>
        <dbReference type="ARBA" id="ARBA00022801"/>
    </source>
</evidence>
<proteinExistence type="predicted"/>
<dbReference type="PANTHER" id="PTHR11839:SF18">
    <property type="entry name" value="NUDIX HYDROLASE DOMAIN-CONTAINING PROTEIN"/>
    <property type="match status" value="1"/>
</dbReference>
<protein>
    <submittedName>
        <fullName evidence="4">NUDIX hydrolase</fullName>
    </submittedName>
</protein>
<evidence type="ECO:0000313" key="4">
    <source>
        <dbReference type="EMBL" id="UUY02611.1"/>
    </source>
</evidence>
<keyword evidence="2 4" id="KW-0378">Hydrolase</keyword>
<dbReference type="SUPFAM" id="SSF55811">
    <property type="entry name" value="Nudix"/>
    <property type="match status" value="1"/>
</dbReference>
<feature type="domain" description="Nudix hydrolase" evidence="3">
    <location>
        <begin position="40"/>
        <end position="171"/>
    </location>
</feature>
<dbReference type="EMBL" id="CP088295">
    <property type="protein sequence ID" value="UUY02611.1"/>
    <property type="molecule type" value="Genomic_DNA"/>
</dbReference>
<dbReference type="PROSITE" id="PS51462">
    <property type="entry name" value="NUDIX"/>
    <property type="match status" value="1"/>
</dbReference>
<evidence type="ECO:0000259" key="3">
    <source>
        <dbReference type="PROSITE" id="PS51462"/>
    </source>
</evidence>
<reference evidence="5" key="1">
    <citation type="submission" date="2021-11" db="EMBL/GenBank/DDBJ databases">
        <title>Cultivation dependent microbiological survey of springs from the worlds oldest radium mine currently devoted to the extraction of radon-saturated water.</title>
        <authorList>
            <person name="Kapinusova G."/>
            <person name="Smrhova T."/>
            <person name="Strejcek M."/>
            <person name="Suman J."/>
            <person name="Jani K."/>
            <person name="Pajer P."/>
            <person name="Uhlik O."/>
        </authorList>
    </citation>
    <scope>NUCLEOTIDE SEQUENCE [LARGE SCALE GENOMIC DNA]</scope>
    <source>
        <strain evidence="5">J379</strain>
    </source>
</reference>
<sequence length="180" mass="20389">MSQRFERLTGETVFRGRIFDVVRERFQFEDGEIVERENVVHGGAVAVVAYDDASLYLVRQPREIVGRSDILEICAGRLDQPGESPQECARRELAEELGLAADAWEHATTYFTSVGFSNEELHVFFATGLVEVERPENDEEDERIEVVRWPLDELDAAIDATTDAKTLIGLLLFRRARESG</sequence>
<dbReference type="GO" id="GO:0016787">
    <property type="term" value="F:hydrolase activity"/>
    <property type="evidence" value="ECO:0007669"/>
    <property type="project" value="UniProtKB-KW"/>
</dbReference>
<dbReference type="Proteomes" id="UP001058860">
    <property type="component" value="Chromosome"/>
</dbReference>
<dbReference type="InterPro" id="IPR000086">
    <property type="entry name" value="NUDIX_hydrolase_dom"/>
</dbReference>
<keyword evidence="5" id="KW-1185">Reference proteome</keyword>
<accession>A0ABY5PD58</accession>